<feature type="DNA-binding region" description="H-T-H motif" evidence="4">
    <location>
        <begin position="31"/>
        <end position="50"/>
    </location>
</feature>
<dbReference type="EMBL" id="JBHUCM010000005">
    <property type="protein sequence ID" value="MFD1536151.1"/>
    <property type="molecule type" value="Genomic_DNA"/>
</dbReference>
<proteinExistence type="predicted"/>
<keyword evidence="7" id="KW-1185">Reference proteome</keyword>
<dbReference type="Pfam" id="PF02909">
    <property type="entry name" value="TetR_C_1"/>
    <property type="match status" value="1"/>
</dbReference>
<dbReference type="InterPro" id="IPR001647">
    <property type="entry name" value="HTH_TetR"/>
</dbReference>
<reference evidence="7" key="1">
    <citation type="journal article" date="2019" name="Int. J. Syst. Evol. Microbiol.">
        <title>The Global Catalogue of Microorganisms (GCM) 10K type strain sequencing project: providing services to taxonomists for standard genome sequencing and annotation.</title>
        <authorList>
            <consortium name="The Broad Institute Genomics Platform"/>
            <consortium name="The Broad Institute Genome Sequencing Center for Infectious Disease"/>
            <person name="Wu L."/>
            <person name="Ma J."/>
        </authorList>
    </citation>
    <scope>NUCLEOTIDE SEQUENCE [LARGE SCALE GENOMIC DNA]</scope>
    <source>
        <strain evidence="7">CGMCC 1.15399</strain>
    </source>
</reference>
<evidence type="ECO:0000259" key="5">
    <source>
        <dbReference type="PROSITE" id="PS50977"/>
    </source>
</evidence>
<evidence type="ECO:0000256" key="3">
    <source>
        <dbReference type="ARBA" id="ARBA00023163"/>
    </source>
</evidence>
<evidence type="ECO:0000313" key="6">
    <source>
        <dbReference type="EMBL" id="MFD1536151.1"/>
    </source>
</evidence>
<organism evidence="6 7">
    <name type="scientific">Nonomuraea guangzhouensis</name>
    <dbReference type="NCBI Taxonomy" id="1291555"/>
    <lineage>
        <taxon>Bacteria</taxon>
        <taxon>Bacillati</taxon>
        <taxon>Actinomycetota</taxon>
        <taxon>Actinomycetes</taxon>
        <taxon>Streptosporangiales</taxon>
        <taxon>Streptosporangiaceae</taxon>
        <taxon>Nonomuraea</taxon>
    </lineage>
</organism>
<gene>
    <name evidence="6" type="ORF">ACFSJ0_03840</name>
</gene>
<keyword evidence="1" id="KW-0805">Transcription regulation</keyword>
<dbReference type="Proteomes" id="UP001597097">
    <property type="component" value="Unassembled WGS sequence"/>
</dbReference>
<comment type="caution">
    <text evidence="6">The sequence shown here is derived from an EMBL/GenBank/DDBJ whole genome shotgun (WGS) entry which is preliminary data.</text>
</comment>
<evidence type="ECO:0000256" key="1">
    <source>
        <dbReference type="ARBA" id="ARBA00023015"/>
    </source>
</evidence>
<evidence type="ECO:0000256" key="4">
    <source>
        <dbReference type="PROSITE-ProRule" id="PRU00335"/>
    </source>
</evidence>
<accession>A0ABW4G090</accession>
<keyword evidence="2 4" id="KW-0238">DNA-binding</keyword>
<sequence length="206" mass="22438">MSKAAKPTLSQEYIAGVALSVIDSMGLGKFSMRKLGAEIGVDPMAVYYYFDDQEALFDAVAELMFDEFGVDTLPWRGTWRALLEQSYRRMRDTLAAHPHAVPVFASRPIRSAKAIATGNQTLAALGEAGFAPEVALQMTRSLRDYTIGHAMGLAAVQLGARRRSRKPEPGAPGYNLLAESADAVDIDQHFELGLTAMLDGFERLSP</sequence>
<dbReference type="RefSeq" id="WP_219533780.1">
    <property type="nucleotide sequence ID" value="NZ_JAHKRM010000019.1"/>
</dbReference>
<feature type="domain" description="HTH tetR-type" evidence="5">
    <location>
        <begin position="8"/>
        <end position="68"/>
    </location>
</feature>
<protein>
    <submittedName>
        <fullName evidence="6">TetR/AcrR family transcriptional regulator C-terminal domain-containing protein</fullName>
    </submittedName>
</protein>
<dbReference type="PROSITE" id="PS50977">
    <property type="entry name" value="HTH_TETR_2"/>
    <property type="match status" value="1"/>
</dbReference>
<keyword evidence="3" id="KW-0804">Transcription</keyword>
<evidence type="ECO:0000256" key="2">
    <source>
        <dbReference type="ARBA" id="ARBA00023125"/>
    </source>
</evidence>
<dbReference type="Pfam" id="PF00440">
    <property type="entry name" value="TetR_N"/>
    <property type="match status" value="1"/>
</dbReference>
<evidence type="ECO:0000313" key="7">
    <source>
        <dbReference type="Proteomes" id="UP001597097"/>
    </source>
</evidence>
<dbReference type="InterPro" id="IPR004111">
    <property type="entry name" value="Repressor_TetR_C"/>
</dbReference>
<name>A0ABW4G090_9ACTN</name>